<dbReference type="InterPro" id="IPR002469">
    <property type="entry name" value="Peptidase_S9B_N"/>
</dbReference>
<dbReference type="GO" id="GO:0006508">
    <property type="term" value="P:proteolysis"/>
    <property type="evidence" value="ECO:0007669"/>
    <property type="project" value="InterPro"/>
</dbReference>
<dbReference type="Pfam" id="PF07676">
    <property type="entry name" value="PD40"/>
    <property type="match status" value="1"/>
</dbReference>
<dbReference type="EMBL" id="BHXQ01000002">
    <property type="protein sequence ID" value="GCC50724.1"/>
    <property type="molecule type" value="Genomic_DNA"/>
</dbReference>
<comment type="caution">
    <text evidence="4">The sequence shown here is derived from an EMBL/GenBank/DDBJ whole genome shotgun (WGS) entry which is preliminary data.</text>
</comment>
<dbReference type="OrthoDB" id="9812921at2"/>
<evidence type="ECO:0000313" key="4">
    <source>
        <dbReference type="EMBL" id="GCC50724.1"/>
    </source>
</evidence>
<dbReference type="Pfam" id="PF00326">
    <property type="entry name" value="Peptidase_S9"/>
    <property type="match status" value="1"/>
</dbReference>
<feature type="domain" description="Dipeptidylpeptidase IV N-terminal" evidence="3">
    <location>
        <begin position="233"/>
        <end position="490"/>
    </location>
</feature>
<dbReference type="RefSeq" id="WP_127121393.1">
    <property type="nucleotide sequence ID" value="NZ_BHXQ01000002.1"/>
</dbReference>
<proteinExistence type="predicted"/>
<dbReference type="InterPro" id="IPR011659">
    <property type="entry name" value="WD40"/>
</dbReference>
<keyword evidence="1" id="KW-0732">Signal</keyword>
<dbReference type="Pfam" id="PF00930">
    <property type="entry name" value="DPPIV_N"/>
    <property type="match status" value="1"/>
</dbReference>
<accession>A0A401U760</accession>
<reference evidence="4 5" key="1">
    <citation type="submission" date="2018-11" db="EMBL/GenBank/DDBJ databases">
        <title>Chryseotalea sanarue gen. nov., sp., nov., a member of the family Cytophagaceae, isolated from a brackish lake in Hamamatsu Japan.</title>
        <authorList>
            <person name="Maejima Y."/>
            <person name="Iino T."/>
            <person name="Muraguchi Y."/>
            <person name="Fukuda K."/>
            <person name="Ohkuma M."/>
            <person name="Moriuchi R."/>
            <person name="Dohra H."/>
            <person name="Kimbara K."/>
            <person name="Shintani M."/>
        </authorList>
    </citation>
    <scope>NUCLEOTIDE SEQUENCE [LARGE SCALE GENOMIC DNA]</scope>
    <source>
        <strain evidence="4 5">Ys</strain>
    </source>
</reference>
<feature type="domain" description="Peptidase S9 prolyl oligopeptidase catalytic" evidence="2">
    <location>
        <begin position="578"/>
        <end position="773"/>
    </location>
</feature>
<dbReference type="PANTHER" id="PTHR11731:SF193">
    <property type="entry name" value="DIPEPTIDYL PEPTIDASE 9"/>
    <property type="match status" value="1"/>
</dbReference>
<dbReference type="Gene3D" id="2.140.10.30">
    <property type="entry name" value="Dipeptidylpeptidase IV, N-terminal domain"/>
    <property type="match status" value="2"/>
</dbReference>
<feature type="chain" id="PRO_5019312245" evidence="1">
    <location>
        <begin position="20"/>
        <end position="773"/>
    </location>
</feature>
<dbReference type="Proteomes" id="UP000288227">
    <property type="component" value="Unassembled WGS sequence"/>
</dbReference>
<dbReference type="PANTHER" id="PTHR11731">
    <property type="entry name" value="PROTEASE FAMILY S9B,C DIPEPTIDYL-PEPTIDASE IV-RELATED"/>
    <property type="match status" value="1"/>
</dbReference>
<dbReference type="GO" id="GO:0008239">
    <property type="term" value="F:dipeptidyl-peptidase activity"/>
    <property type="evidence" value="ECO:0007669"/>
    <property type="project" value="TreeGrafter"/>
</dbReference>
<feature type="signal peptide" evidence="1">
    <location>
        <begin position="1"/>
        <end position="19"/>
    </location>
</feature>
<keyword evidence="5" id="KW-1185">Reference proteome</keyword>
<dbReference type="SUPFAM" id="SSF82171">
    <property type="entry name" value="DPP6 N-terminal domain-like"/>
    <property type="match status" value="1"/>
</dbReference>
<dbReference type="AlphaFoldDB" id="A0A401U760"/>
<evidence type="ECO:0000313" key="5">
    <source>
        <dbReference type="Proteomes" id="UP000288227"/>
    </source>
</evidence>
<dbReference type="InterPro" id="IPR029058">
    <property type="entry name" value="AB_hydrolase_fold"/>
</dbReference>
<dbReference type="SUPFAM" id="SSF53474">
    <property type="entry name" value="alpha/beta-Hydrolases"/>
    <property type="match status" value="1"/>
</dbReference>
<dbReference type="Gene3D" id="3.40.50.1820">
    <property type="entry name" value="alpha/beta hydrolase"/>
    <property type="match status" value="1"/>
</dbReference>
<dbReference type="InterPro" id="IPR050278">
    <property type="entry name" value="Serine_Prot_S9B/DPPIV"/>
</dbReference>
<evidence type="ECO:0000256" key="1">
    <source>
        <dbReference type="SAM" id="SignalP"/>
    </source>
</evidence>
<dbReference type="GO" id="GO:0008236">
    <property type="term" value="F:serine-type peptidase activity"/>
    <property type="evidence" value="ECO:0007669"/>
    <property type="project" value="InterPro"/>
</dbReference>
<gene>
    <name evidence="4" type="ORF">SanaruYs_09420</name>
</gene>
<sequence length="773" mass="88197">MLKRFLFIACLFIVSLAQAQTLGELTVEKIMRDPKWIGTAPSNVRWSLDSKTIYFNWNPDKAKADSLYKITLTNRTPQKVSKQERLNLPSGNGTFNKAYTSYLFEKNGDIFIFDIITSKSRQVTNTINRESNPSFSSDERKIIFTADQNLFSWEIANGNLTQLSDFKKGKKNLSTPLNEQEKWLKEDQLAIIQILKERNDDREETASIRKAEQVKRPKEIYLDDKNVDQARLSPDGNFITYRLTKNSSAKNTIVPNYVTTSGFTENIPARTKVGAAQNTSELFVYDIKRDTVLQVKVDELPGITEKPVFVKDDSKDKKPVNRAVSFFGPIWSDDGKQAILMLRAADNKDRWIVLLDVATQKLNLVHRLHDDAWVGGPGSYSMGWINNASLWFISEETGYSHLYSYDTNNKTQKALTSGKYEVQQVELSRSKKHFYITTNEVHPGEKHFYKLPVSGGNTEKITSVIGAHEVEISPDEKMLAYRFSYSNKPWELFFSENKAGAKTQQITQSLTTEFTSYNWRDPVVTTVKARDGADIYTRLYKPTKPNGAAVIFVHGAGYLQNAHKWWSSYFREYMFHNLLVDKGYTVIDMDYRASAGYGRDWRTGIYQFMGGKDLTDHVDGAEWLVKEHGIDPKRIGIYGGSYGGFITLMGMFTTPDAFAAGAALRPVTDWAHYNHGYTSNILNTPVLDSLAYAKSSPIYYAEGLKGSLLICHGMIDVNVHFQDVVRLSQRLIELKKENWELAVYPVEDHGFVEPSSWTDEYKRILKLFEEKLK</sequence>
<evidence type="ECO:0000259" key="3">
    <source>
        <dbReference type="Pfam" id="PF00930"/>
    </source>
</evidence>
<organism evidence="4 5">
    <name type="scientific">Chryseotalea sanaruensis</name>
    <dbReference type="NCBI Taxonomy" id="2482724"/>
    <lineage>
        <taxon>Bacteria</taxon>
        <taxon>Pseudomonadati</taxon>
        <taxon>Bacteroidota</taxon>
        <taxon>Cytophagia</taxon>
        <taxon>Cytophagales</taxon>
        <taxon>Chryseotaleaceae</taxon>
        <taxon>Chryseotalea</taxon>
    </lineage>
</organism>
<evidence type="ECO:0000259" key="2">
    <source>
        <dbReference type="Pfam" id="PF00326"/>
    </source>
</evidence>
<dbReference type="InterPro" id="IPR001375">
    <property type="entry name" value="Peptidase_S9_cat"/>
</dbReference>
<name>A0A401U760_9BACT</name>
<protein>
    <submittedName>
        <fullName evidence="4">S9 family peptidase</fullName>
    </submittedName>
</protein>